<dbReference type="PROSITE" id="PS00770">
    <property type="entry name" value="AA_TRANSFER_CLASS_4"/>
    <property type="match status" value="1"/>
</dbReference>
<keyword evidence="6" id="KW-0808">Transferase</keyword>
<dbReference type="InterPro" id="IPR043132">
    <property type="entry name" value="BCAT-like_C"/>
</dbReference>
<feature type="region of interest" description="Disordered" evidence="5">
    <location>
        <begin position="1"/>
        <end position="35"/>
    </location>
</feature>
<dbReference type="InterPro" id="IPR001544">
    <property type="entry name" value="Aminotrans_IV"/>
</dbReference>
<feature type="region of interest" description="Disordered" evidence="5">
    <location>
        <begin position="342"/>
        <end position="382"/>
    </location>
</feature>
<dbReference type="Proteomes" id="UP000826254">
    <property type="component" value="Chromosome"/>
</dbReference>
<feature type="compositionally biased region" description="Acidic residues" evidence="5">
    <location>
        <begin position="344"/>
        <end position="354"/>
    </location>
</feature>
<dbReference type="RefSeq" id="WP_222606539.1">
    <property type="nucleotide sequence ID" value="NZ_CP081958.1"/>
</dbReference>
<protein>
    <submittedName>
        <fullName evidence="6">Aminotransferase class IV</fullName>
    </submittedName>
</protein>
<dbReference type="InterPro" id="IPR050571">
    <property type="entry name" value="Class-IV_PLP-Dep_Aminotrnsfr"/>
</dbReference>
<evidence type="ECO:0000256" key="4">
    <source>
        <dbReference type="RuleBase" id="RU004106"/>
    </source>
</evidence>
<dbReference type="Gene3D" id="3.20.10.10">
    <property type="entry name" value="D-amino Acid Aminotransferase, subunit A, domain 2"/>
    <property type="match status" value="1"/>
</dbReference>
<dbReference type="GO" id="GO:0046394">
    <property type="term" value="P:carboxylic acid biosynthetic process"/>
    <property type="evidence" value="ECO:0007669"/>
    <property type="project" value="UniProtKB-ARBA"/>
</dbReference>
<accession>A0A8T8WA65</accession>
<feature type="compositionally biased region" description="Gly residues" evidence="5">
    <location>
        <begin position="359"/>
        <end position="375"/>
    </location>
</feature>
<keyword evidence="3" id="KW-0663">Pyridoxal phosphate</keyword>
<comment type="cofactor">
    <cofactor evidence="1">
        <name>pyridoxal 5'-phosphate</name>
        <dbReference type="ChEBI" id="CHEBI:597326"/>
    </cofactor>
</comment>
<feature type="compositionally biased region" description="Low complexity" evidence="5">
    <location>
        <begin position="1"/>
        <end position="12"/>
    </location>
</feature>
<evidence type="ECO:0000256" key="2">
    <source>
        <dbReference type="ARBA" id="ARBA00009320"/>
    </source>
</evidence>
<proteinExistence type="inferred from homology"/>
<dbReference type="SUPFAM" id="SSF56752">
    <property type="entry name" value="D-aminoacid aminotransferase-like PLP-dependent enzymes"/>
    <property type="match status" value="1"/>
</dbReference>
<reference evidence="6 7" key="1">
    <citation type="journal article" date="2021" name="Int. J. Syst. Evol. Microbiol.">
        <title>Halobaculum halophilum sp. nov. and Halobaculum salinum sp. nov., isolated from salt lake and saline soil.</title>
        <authorList>
            <person name="Cui H.L."/>
            <person name="Shi X.W."/>
            <person name="Yin X.M."/>
            <person name="Yang X.Y."/>
            <person name="Hou J."/>
            <person name="Zhu L."/>
        </authorList>
    </citation>
    <scope>NUCLEOTIDE SEQUENCE [LARGE SCALE GENOMIC DNA]</scope>
    <source>
        <strain evidence="6 7">NBRC 109044</strain>
    </source>
</reference>
<keyword evidence="6" id="KW-0032">Aminotransferase</keyword>
<dbReference type="InterPro" id="IPR018300">
    <property type="entry name" value="Aminotrans_IV_CS"/>
</dbReference>
<dbReference type="Pfam" id="PF01063">
    <property type="entry name" value="Aminotran_4"/>
    <property type="match status" value="1"/>
</dbReference>
<dbReference type="InterPro" id="IPR043131">
    <property type="entry name" value="BCAT-like_N"/>
</dbReference>
<evidence type="ECO:0000256" key="5">
    <source>
        <dbReference type="SAM" id="MobiDB-lite"/>
    </source>
</evidence>
<sequence>MSDDGPAPTGADAGDRDADAAAGGNGGDNDRDDHDDLVYHVAGDLVPANEASVSVTDRGFQYGDAAFETVRAYGGTLWRWDAHVERLFDSLDALGMPADEMGLSALDLEARVRDTLRANDLADAYVRLSVTRGEAAGFAPPAADRTDPTVVVLVKPLPRGGSPDAGGESVWDGPATLQTVKTRRVSDRAIPSEAKTHNYLNNVLARVETRVTGADEAVMLDDDGRVAECATANLFFVADDAIRTPSLDGPVLPGVTRAEVLDIAREEGFPIEEGAYTPDDVRGADEAFIASSIREIRPVGTYDGVDIGGVSESVDSEARVTSSLGGPVTTLLSRLYDERVEAECYGDDPEDDPGVDGADIGGHGGGDIDGDSGGGDADHAPE</sequence>
<dbReference type="AlphaFoldDB" id="A0A8T8WA65"/>
<evidence type="ECO:0000256" key="3">
    <source>
        <dbReference type="ARBA" id="ARBA00022898"/>
    </source>
</evidence>
<evidence type="ECO:0000256" key="1">
    <source>
        <dbReference type="ARBA" id="ARBA00001933"/>
    </source>
</evidence>
<keyword evidence="7" id="KW-1185">Reference proteome</keyword>
<evidence type="ECO:0000313" key="6">
    <source>
        <dbReference type="EMBL" id="QZP36721.1"/>
    </source>
</evidence>
<dbReference type="FunFam" id="3.20.10.10:FF:000002">
    <property type="entry name" value="D-alanine aminotransferase"/>
    <property type="match status" value="1"/>
</dbReference>
<dbReference type="PANTHER" id="PTHR42743:SF11">
    <property type="entry name" value="AMINODEOXYCHORISMATE LYASE"/>
    <property type="match status" value="1"/>
</dbReference>
<dbReference type="GO" id="GO:0008483">
    <property type="term" value="F:transaminase activity"/>
    <property type="evidence" value="ECO:0007669"/>
    <property type="project" value="UniProtKB-KW"/>
</dbReference>
<dbReference type="Gene3D" id="3.30.470.10">
    <property type="match status" value="1"/>
</dbReference>
<dbReference type="EMBL" id="CP081958">
    <property type="protein sequence ID" value="QZP36721.1"/>
    <property type="molecule type" value="Genomic_DNA"/>
</dbReference>
<dbReference type="InterPro" id="IPR036038">
    <property type="entry name" value="Aminotransferase-like"/>
</dbReference>
<dbReference type="KEGG" id="hmp:K6T50_10435"/>
<gene>
    <name evidence="6" type="ORF">K6T50_10435</name>
</gene>
<organism evidence="6 7">
    <name type="scientific">Halobaculum magnesiiphilum</name>
    <dbReference type="NCBI Taxonomy" id="1017351"/>
    <lineage>
        <taxon>Archaea</taxon>
        <taxon>Methanobacteriati</taxon>
        <taxon>Methanobacteriota</taxon>
        <taxon>Stenosarchaea group</taxon>
        <taxon>Halobacteria</taxon>
        <taxon>Halobacteriales</taxon>
        <taxon>Haloferacaceae</taxon>
        <taxon>Halobaculum</taxon>
    </lineage>
</organism>
<evidence type="ECO:0000313" key="7">
    <source>
        <dbReference type="Proteomes" id="UP000826254"/>
    </source>
</evidence>
<name>A0A8T8WA65_9EURY</name>
<dbReference type="PANTHER" id="PTHR42743">
    <property type="entry name" value="AMINO-ACID AMINOTRANSFERASE"/>
    <property type="match status" value="1"/>
</dbReference>
<comment type="similarity">
    <text evidence="2 4">Belongs to the class-IV pyridoxal-phosphate-dependent aminotransferase family.</text>
</comment>
<dbReference type="GO" id="GO:0008652">
    <property type="term" value="P:amino acid biosynthetic process"/>
    <property type="evidence" value="ECO:0007669"/>
    <property type="project" value="UniProtKB-ARBA"/>
</dbReference>
<dbReference type="GeneID" id="67178563"/>